<dbReference type="SUPFAM" id="SSF81593">
    <property type="entry name" value="Nucleotidyltransferase substrate binding subunit/domain"/>
    <property type="match status" value="2"/>
</dbReference>
<dbReference type="Gene3D" id="3.30.460.10">
    <property type="entry name" value="Beta Polymerase, domain 2"/>
    <property type="match status" value="2"/>
</dbReference>
<comment type="cofactor">
    <cofactor evidence="7">
        <name>Mg(2+)</name>
        <dbReference type="ChEBI" id="CHEBI:18420"/>
    </cofactor>
</comment>
<dbReference type="KEGG" id="gsn:YC6258_01865"/>
<keyword evidence="11" id="KW-1185">Reference proteome</keyword>
<dbReference type="GO" id="GO:0005829">
    <property type="term" value="C:cytosol"/>
    <property type="evidence" value="ECO:0007669"/>
    <property type="project" value="TreeGrafter"/>
</dbReference>
<gene>
    <name evidence="7" type="primary">glnE</name>
    <name evidence="10" type="ORF">YC6258_01865</name>
</gene>
<dbReference type="HOGENOM" id="CLU_006233_0_1_6"/>
<feature type="region of interest" description="Adenylyl transferase" evidence="7">
    <location>
        <begin position="425"/>
        <end position="934"/>
    </location>
</feature>
<proteinExistence type="inferred from homology"/>
<dbReference type="EC" id="2.7.7.89" evidence="7"/>
<evidence type="ECO:0000256" key="6">
    <source>
        <dbReference type="ARBA" id="ARBA00023268"/>
    </source>
</evidence>
<dbReference type="AlphaFoldDB" id="A0A0C5VU51"/>
<dbReference type="GO" id="GO:0000820">
    <property type="term" value="P:regulation of glutamine family amino acid metabolic process"/>
    <property type="evidence" value="ECO:0007669"/>
    <property type="project" value="UniProtKB-UniRule"/>
</dbReference>
<dbReference type="FunFam" id="1.20.120.330:FF:000005">
    <property type="entry name" value="Bifunctional glutamine synthetase adenylyltransferase/adenylyl-removing enzyme"/>
    <property type="match status" value="1"/>
</dbReference>
<feature type="region of interest" description="Adenylyl removase" evidence="7">
    <location>
        <begin position="1"/>
        <end position="425"/>
    </location>
</feature>
<feature type="domain" description="Glutamate-ammonia ligase adenylyltransferase repeated" evidence="8">
    <location>
        <begin position="526"/>
        <end position="779"/>
    </location>
</feature>
<feature type="domain" description="Glutamate-ammonia ligase adenylyltransferase repeated" evidence="8">
    <location>
        <begin position="23"/>
        <end position="261"/>
    </location>
</feature>
<dbReference type="PANTHER" id="PTHR30621">
    <property type="entry name" value="GLUTAMINE SYNTHETASE ADENYLYLTRANSFERASE"/>
    <property type="match status" value="1"/>
</dbReference>
<dbReference type="PANTHER" id="PTHR30621:SF0">
    <property type="entry name" value="BIFUNCTIONAL GLUTAMINE SYNTHETASE ADENYLYLTRANSFERASE_ADENYLYL-REMOVING ENZYME"/>
    <property type="match status" value="1"/>
</dbReference>
<dbReference type="GO" id="GO:0005524">
    <property type="term" value="F:ATP binding"/>
    <property type="evidence" value="ECO:0007669"/>
    <property type="project" value="UniProtKB-UniRule"/>
</dbReference>
<dbReference type="InterPro" id="IPR043519">
    <property type="entry name" value="NT_sf"/>
</dbReference>
<dbReference type="STRING" id="1445510.YC6258_01865"/>
<comment type="catalytic activity">
    <reaction evidence="7">
        <text>[glutamine synthetase]-L-tyrosine + ATP = [glutamine synthetase]-O(4)-(5'-adenylyl)-L-tyrosine + diphosphate</text>
        <dbReference type="Rhea" id="RHEA:18589"/>
        <dbReference type="Rhea" id="RHEA-COMP:10660"/>
        <dbReference type="Rhea" id="RHEA-COMP:10661"/>
        <dbReference type="ChEBI" id="CHEBI:30616"/>
        <dbReference type="ChEBI" id="CHEBI:33019"/>
        <dbReference type="ChEBI" id="CHEBI:46858"/>
        <dbReference type="ChEBI" id="CHEBI:83624"/>
        <dbReference type="EC" id="2.7.7.42"/>
    </reaction>
</comment>
<dbReference type="RefSeq" id="WP_044616561.1">
    <property type="nucleotide sequence ID" value="NZ_CP007142.1"/>
</dbReference>
<keyword evidence="5 7" id="KW-0460">Magnesium</keyword>
<evidence type="ECO:0000256" key="2">
    <source>
        <dbReference type="ARBA" id="ARBA00022695"/>
    </source>
</evidence>
<dbReference type="NCBIfam" id="NF008292">
    <property type="entry name" value="PRK11072.1"/>
    <property type="match status" value="1"/>
</dbReference>
<keyword evidence="6 7" id="KW-0511">Multifunctional enzyme</keyword>
<evidence type="ECO:0000256" key="1">
    <source>
        <dbReference type="ARBA" id="ARBA00022679"/>
    </source>
</evidence>
<comment type="catalytic activity">
    <reaction evidence="7">
        <text>[glutamine synthetase]-O(4)-(5'-adenylyl)-L-tyrosine + phosphate = [glutamine synthetase]-L-tyrosine + ADP</text>
        <dbReference type="Rhea" id="RHEA:43716"/>
        <dbReference type="Rhea" id="RHEA-COMP:10660"/>
        <dbReference type="Rhea" id="RHEA-COMP:10661"/>
        <dbReference type="ChEBI" id="CHEBI:43474"/>
        <dbReference type="ChEBI" id="CHEBI:46858"/>
        <dbReference type="ChEBI" id="CHEBI:83624"/>
        <dbReference type="ChEBI" id="CHEBI:456216"/>
        <dbReference type="EC" id="2.7.7.89"/>
    </reaction>
</comment>
<keyword evidence="1 7" id="KW-0808">Transferase</keyword>
<dbReference type="Pfam" id="PF03710">
    <property type="entry name" value="GlnE"/>
    <property type="match status" value="2"/>
</dbReference>
<dbReference type="OrthoDB" id="9759366at2"/>
<dbReference type="Pfam" id="PF08335">
    <property type="entry name" value="GlnD_UR_UTase"/>
    <property type="match status" value="2"/>
</dbReference>
<dbReference type="Proteomes" id="UP000032266">
    <property type="component" value="Chromosome"/>
</dbReference>
<dbReference type="EC" id="2.7.7.42" evidence="7"/>
<dbReference type="Gene3D" id="1.20.120.330">
    <property type="entry name" value="Nucleotidyltransferases domain 2"/>
    <property type="match status" value="2"/>
</dbReference>
<keyword evidence="2 7" id="KW-0548">Nucleotidyltransferase</keyword>
<evidence type="ECO:0000256" key="4">
    <source>
        <dbReference type="ARBA" id="ARBA00022840"/>
    </source>
</evidence>
<dbReference type="GO" id="GO:0000287">
    <property type="term" value="F:magnesium ion binding"/>
    <property type="evidence" value="ECO:0007669"/>
    <property type="project" value="UniProtKB-UniRule"/>
</dbReference>
<dbReference type="FunFam" id="3.30.460.10:FF:000009">
    <property type="entry name" value="Bifunctional glutamine synthetase adenylyltransferase/adenylyl-removing enzyme"/>
    <property type="match status" value="1"/>
</dbReference>
<feature type="domain" description="PII-uridylyltransferase/Glutamine-synthetase adenylyltransferase" evidence="9">
    <location>
        <begin position="801"/>
        <end position="888"/>
    </location>
</feature>
<dbReference type="GO" id="GO:0008882">
    <property type="term" value="F:[glutamate-ammonia-ligase] adenylyltransferase activity"/>
    <property type="evidence" value="ECO:0007669"/>
    <property type="project" value="UniProtKB-UniRule"/>
</dbReference>
<dbReference type="InterPro" id="IPR013546">
    <property type="entry name" value="PII_UdlTrfase/GS_AdlTrfase"/>
</dbReference>
<accession>A0A0C5VU51</accession>
<evidence type="ECO:0000259" key="8">
    <source>
        <dbReference type="Pfam" id="PF03710"/>
    </source>
</evidence>
<dbReference type="CDD" id="cd05401">
    <property type="entry name" value="NT_GlnE_GlnD_like"/>
    <property type="match status" value="2"/>
</dbReference>
<dbReference type="GO" id="GO:0047388">
    <property type="term" value="F:[glutamine synthetase]-adenylyl-L-tyrosine phosphorylase activity"/>
    <property type="evidence" value="ECO:0007669"/>
    <property type="project" value="UniProtKB-EC"/>
</dbReference>
<comment type="similarity">
    <text evidence="7">Belongs to the GlnE family.</text>
</comment>
<feature type="domain" description="PII-uridylyltransferase/Glutamine-synthetase adenylyltransferase" evidence="9">
    <location>
        <begin position="283"/>
        <end position="422"/>
    </location>
</feature>
<sequence length="934" mass="108054">MTEFQTWLDSQTVTVSDTLMSWLNRVWPLSLFVQQQLKAHPDWLDWLQQQLDQPLPPEQQLQRLLADEGDEKAVMKLLRDWRNRYQMLVILKDFNGVLDPEALTAELTRLAETAVNETLIWIEKQFLEKHGTPALCPYSDQPQRLCVVAMGKFGATELNLSSDIDLMFAFPTEGEASGGLSHSEYFIKQSRKLVQLLDTQTADGFVYRVDIRLRPWGQSGPVAANFNFMRNYYREQGRDWERYALIKARVVAGDEQASVQLMQVFNEFVYRRYVDFQALTALRSMKAMIAMEVRKQGRDNNIKLGSGGIREVEFIVQAVQMIRGGQDLNLQQPNIWRICQVIRDNQYLPEEVVDELRRDYDLLRRVEHALQAWQDKQTQLLPDDDSGWRRLTEVLGLTGIDETKQLIQQCRQRISDHFDRFIAADEVTEGQEYQPWIEAWQRQDLSLIPDAGLQAEIQAYINSDPVSRMQTESRERLDALFPLLLKELSAFNQPMVVWQRVQKFLDAILRRSVYMLLLREHPHALRQLLKLMSLSSWVAEILRDKPYLLDELTDQEALYSLPSLRQLNDELRAHLLRWPEDDLEQQMEVLRQFRHGRMLRAAACELTDALPLMKISDYLAHTAEAVVGQSVWTTWRQLTAKYGRPMKTREEPCNPDFIVVGYGKLGGLELNYESDLDLVYIHNAHGQLETEGPKVIDNSLFFVRLGQKLTHTLSALTSSGTLYEVDLRLRPSGGKGPLVSSLTAFEKYQLQDAWTWEHQALVRARCIAGDEELKAAFEAVRHKVLCIPRDAEKLRNEVVDMRQKMSAHLSSRAKGKDDTKVFHLKQDPGGIVDIEFMVQYGVLARACLLPELTRWTDNVRLIESLEQAGFFTKEQARQLLDAYLAYRAQGHYCMLQQKSSLLETPEDLERFNEHRLAVRTIWTTVMETGEQQPG</sequence>
<keyword evidence="4 7" id="KW-0067">ATP-binding</keyword>
<comment type="function">
    <text evidence="7">Involved in the regulation of glutamine synthetase GlnA, a key enzyme in the process to assimilate ammonia. When cellular nitrogen levels are high, the C-terminal adenylyl transferase (AT) inactivates GlnA by covalent transfer of an adenylyl group from ATP to specific tyrosine residue of GlnA, thus reducing its activity. Conversely, when nitrogen levels are low, the N-terminal adenylyl removase (AR) activates GlnA by removing the adenylyl group by phosphorolysis, increasing its activity. The regulatory region of GlnE binds the signal transduction protein PII (GlnB) which indicates the nitrogen status of the cell.</text>
</comment>
<dbReference type="InterPro" id="IPR005190">
    <property type="entry name" value="GlnE_rpt_dom"/>
</dbReference>
<reference evidence="10 11" key="1">
    <citation type="submission" date="2014-01" db="EMBL/GenBank/DDBJ databases">
        <title>Full genme sequencing of cellulolytic bacterium Gynuella sunshinyii YC6258T gen. nov., sp. nov.</title>
        <authorList>
            <person name="Khan H."/>
            <person name="Chung E.J."/>
            <person name="Chung Y.R."/>
        </authorList>
    </citation>
    <scope>NUCLEOTIDE SEQUENCE [LARGE SCALE GENOMIC DNA]</scope>
    <source>
        <strain evidence="10 11">YC6258</strain>
    </source>
</reference>
<dbReference type="SUPFAM" id="SSF81301">
    <property type="entry name" value="Nucleotidyltransferase"/>
    <property type="match status" value="2"/>
</dbReference>
<dbReference type="PATRIC" id="fig|1445510.3.peg.1827"/>
<evidence type="ECO:0000256" key="5">
    <source>
        <dbReference type="ARBA" id="ARBA00022842"/>
    </source>
</evidence>
<evidence type="ECO:0000313" key="10">
    <source>
        <dbReference type="EMBL" id="AJQ93909.1"/>
    </source>
</evidence>
<organism evidence="10 11">
    <name type="scientific">Gynuella sunshinyii YC6258</name>
    <dbReference type="NCBI Taxonomy" id="1445510"/>
    <lineage>
        <taxon>Bacteria</taxon>
        <taxon>Pseudomonadati</taxon>
        <taxon>Pseudomonadota</taxon>
        <taxon>Gammaproteobacteria</taxon>
        <taxon>Oceanospirillales</taxon>
        <taxon>Saccharospirillaceae</taxon>
        <taxon>Gynuella</taxon>
    </lineage>
</organism>
<evidence type="ECO:0000313" key="11">
    <source>
        <dbReference type="Proteomes" id="UP000032266"/>
    </source>
</evidence>
<dbReference type="HAMAP" id="MF_00802">
    <property type="entry name" value="GlnE"/>
    <property type="match status" value="1"/>
</dbReference>
<keyword evidence="3 7" id="KW-0547">Nucleotide-binding</keyword>
<evidence type="ECO:0000259" key="9">
    <source>
        <dbReference type="Pfam" id="PF08335"/>
    </source>
</evidence>
<dbReference type="InterPro" id="IPR023057">
    <property type="entry name" value="GlnE"/>
</dbReference>
<name>A0A0C5VU51_9GAMM</name>
<dbReference type="Gene3D" id="1.20.120.1510">
    <property type="match status" value="1"/>
</dbReference>
<protein>
    <recommendedName>
        <fullName evidence="7">Bifunctional glutamine synthetase adenylyltransferase/adenylyl-removing enzyme</fullName>
    </recommendedName>
    <alternativeName>
        <fullName evidence="7">ATP:glutamine synthetase adenylyltransferase</fullName>
    </alternativeName>
    <alternativeName>
        <fullName evidence="7">ATase</fullName>
    </alternativeName>
    <domain>
        <recommendedName>
            <fullName evidence="7">Glutamine synthetase adenylyl-L-tyrosine phosphorylase</fullName>
            <ecNumber evidence="7">2.7.7.89</ecNumber>
        </recommendedName>
        <alternativeName>
            <fullName evidence="7">Adenylyl removase</fullName>
            <shortName evidence="7">AR</shortName>
            <shortName evidence="7">AT-N</shortName>
        </alternativeName>
    </domain>
    <domain>
        <recommendedName>
            <fullName evidence="7">Glutamine synthetase adenylyl transferase</fullName>
            <ecNumber evidence="7">2.7.7.42</ecNumber>
        </recommendedName>
        <alternativeName>
            <fullName evidence="7">Adenylyl transferase</fullName>
            <shortName evidence="7">AT</shortName>
            <shortName evidence="7">AT-C</shortName>
        </alternativeName>
    </domain>
</protein>
<dbReference type="EMBL" id="CP007142">
    <property type="protein sequence ID" value="AJQ93909.1"/>
    <property type="molecule type" value="Genomic_DNA"/>
</dbReference>
<evidence type="ECO:0000256" key="7">
    <source>
        <dbReference type="HAMAP-Rule" id="MF_00802"/>
    </source>
</evidence>
<evidence type="ECO:0000256" key="3">
    <source>
        <dbReference type="ARBA" id="ARBA00022741"/>
    </source>
</evidence>